<dbReference type="FunFam" id="3.30.160.60:FF:000034">
    <property type="entry name" value="zinc finger protein 25"/>
    <property type="match status" value="1"/>
</dbReference>
<feature type="domain" description="C2H2-type" evidence="6">
    <location>
        <begin position="180"/>
        <end position="207"/>
    </location>
</feature>
<organism evidence="8 9">
    <name type="scientific">Pan troglodytes</name>
    <name type="common">Chimpanzee</name>
    <dbReference type="NCBI Taxonomy" id="9598"/>
    <lineage>
        <taxon>Eukaryota</taxon>
        <taxon>Metazoa</taxon>
        <taxon>Chordata</taxon>
        <taxon>Craniata</taxon>
        <taxon>Vertebrata</taxon>
        <taxon>Euteleostomi</taxon>
        <taxon>Mammalia</taxon>
        <taxon>Eutheria</taxon>
        <taxon>Euarchontoglires</taxon>
        <taxon>Primates</taxon>
        <taxon>Haplorrhini</taxon>
        <taxon>Catarrhini</taxon>
        <taxon>Hominidae</taxon>
        <taxon>Pan</taxon>
    </lineage>
</organism>
<dbReference type="FunFam" id="3.30.160.60:FF:002240">
    <property type="entry name" value="Zinc finger protein 26-like Protein"/>
    <property type="match status" value="1"/>
</dbReference>
<keyword evidence="1" id="KW-0479">Metal-binding</keyword>
<dbReference type="AlphaFoldDB" id="A0A2J8IWC4"/>
<keyword evidence="2" id="KW-0677">Repeat</keyword>
<dbReference type="SMART" id="SM00355">
    <property type="entry name" value="ZnF_C2H2"/>
    <property type="match status" value="3"/>
</dbReference>
<dbReference type="InterPro" id="IPR001909">
    <property type="entry name" value="KRAB"/>
</dbReference>
<gene>
    <name evidence="8" type="ORF">CK820_G0052541</name>
</gene>
<evidence type="ECO:0000313" key="9">
    <source>
        <dbReference type="Proteomes" id="UP000236370"/>
    </source>
</evidence>
<dbReference type="GO" id="GO:0008270">
    <property type="term" value="F:zinc ion binding"/>
    <property type="evidence" value="ECO:0007669"/>
    <property type="project" value="UniProtKB-KW"/>
</dbReference>
<dbReference type="InterPro" id="IPR036236">
    <property type="entry name" value="Znf_C2H2_sf"/>
</dbReference>
<evidence type="ECO:0000256" key="5">
    <source>
        <dbReference type="PROSITE-ProRule" id="PRU00042"/>
    </source>
</evidence>
<dbReference type="SUPFAM" id="SSF109640">
    <property type="entry name" value="KRAB domain (Kruppel-associated box)"/>
    <property type="match status" value="1"/>
</dbReference>
<protein>
    <submittedName>
        <fullName evidence="8">ZNF678 isoform 4</fullName>
    </submittedName>
</protein>
<dbReference type="PROSITE" id="PS50157">
    <property type="entry name" value="ZINC_FINGER_C2H2_2"/>
    <property type="match status" value="3"/>
</dbReference>
<keyword evidence="3 5" id="KW-0863">Zinc-finger</keyword>
<feature type="domain" description="KRAB" evidence="7">
    <location>
        <begin position="44"/>
        <end position="116"/>
    </location>
</feature>
<dbReference type="Gene3D" id="6.10.140.140">
    <property type="match status" value="1"/>
</dbReference>
<feature type="domain" description="C2H2-type" evidence="6">
    <location>
        <begin position="208"/>
        <end position="227"/>
    </location>
</feature>
<dbReference type="PROSITE" id="PS00028">
    <property type="entry name" value="ZINC_FINGER_C2H2_1"/>
    <property type="match status" value="2"/>
</dbReference>
<dbReference type="SUPFAM" id="SSF57667">
    <property type="entry name" value="beta-beta-alpha zinc fingers"/>
    <property type="match status" value="2"/>
</dbReference>
<keyword evidence="4" id="KW-0862">Zinc</keyword>
<dbReference type="Pfam" id="PF00096">
    <property type="entry name" value="zf-C2H2"/>
    <property type="match status" value="3"/>
</dbReference>
<sequence length="227" mass="26624">MPGHPESRKTRCILTMLPRLVLNSFPQVILLPNPPKVLRLQGLLAFSDVVIEFSPEEWACLDPAQRNLYRDVMFENYRNLVSLAILSYSIQDLLPEQDMKDLCQKVTLTRHRSWGLDNLHLVKDWRTVNEGKGQKEYCNRLTQCSSTKSKIFQCIECGRNFSRRSILTEHKRIHTGEKPYKCEECGKVFNRCSNLTKHKRIHTGEKPYKCDECGRVFNWWSQLTNHK</sequence>
<dbReference type="PANTHER" id="PTHR24381:SF417">
    <property type="entry name" value="AA987161 PROTEIN"/>
    <property type="match status" value="1"/>
</dbReference>
<evidence type="ECO:0000256" key="1">
    <source>
        <dbReference type="ARBA" id="ARBA00022723"/>
    </source>
</evidence>
<feature type="domain" description="C2H2-type" evidence="6">
    <location>
        <begin position="152"/>
        <end position="179"/>
    </location>
</feature>
<dbReference type="InterPro" id="IPR013087">
    <property type="entry name" value="Znf_C2H2_type"/>
</dbReference>
<evidence type="ECO:0000256" key="3">
    <source>
        <dbReference type="ARBA" id="ARBA00022771"/>
    </source>
</evidence>
<dbReference type="EMBL" id="NBAG03000570">
    <property type="protein sequence ID" value="PNI14811.1"/>
    <property type="molecule type" value="Genomic_DNA"/>
</dbReference>
<dbReference type="SMART" id="SM00349">
    <property type="entry name" value="KRAB"/>
    <property type="match status" value="1"/>
</dbReference>
<evidence type="ECO:0000313" key="8">
    <source>
        <dbReference type="EMBL" id="PNI14811.1"/>
    </source>
</evidence>
<dbReference type="Pfam" id="PF01352">
    <property type="entry name" value="KRAB"/>
    <property type="match status" value="1"/>
</dbReference>
<evidence type="ECO:0000256" key="2">
    <source>
        <dbReference type="ARBA" id="ARBA00022737"/>
    </source>
</evidence>
<dbReference type="FunFam" id="3.30.160.60:FF:001737">
    <property type="entry name" value="Zinc finger protein 100"/>
    <property type="match status" value="1"/>
</dbReference>
<comment type="caution">
    <text evidence="8">The sequence shown here is derived from an EMBL/GenBank/DDBJ whole genome shotgun (WGS) entry which is preliminary data.</text>
</comment>
<accession>A0A2J8IWC4</accession>
<dbReference type="PANTHER" id="PTHR24381">
    <property type="entry name" value="ZINC FINGER PROTEIN"/>
    <property type="match status" value="1"/>
</dbReference>
<dbReference type="Gene3D" id="3.30.160.60">
    <property type="entry name" value="Classic Zinc Finger"/>
    <property type="match status" value="3"/>
</dbReference>
<evidence type="ECO:0000259" key="7">
    <source>
        <dbReference type="PROSITE" id="PS50805"/>
    </source>
</evidence>
<dbReference type="CDD" id="cd07765">
    <property type="entry name" value="KRAB_A-box"/>
    <property type="match status" value="1"/>
</dbReference>
<proteinExistence type="predicted"/>
<feature type="non-terminal residue" evidence="8">
    <location>
        <position position="227"/>
    </location>
</feature>
<evidence type="ECO:0000259" key="6">
    <source>
        <dbReference type="PROSITE" id="PS50157"/>
    </source>
</evidence>
<dbReference type="Proteomes" id="UP000236370">
    <property type="component" value="Unassembled WGS sequence"/>
</dbReference>
<dbReference type="PROSITE" id="PS50805">
    <property type="entry name" value="KRAB"/>
    <property type="match status" value="1"/>
</dbReference>
<reference evidence="8 9" key="1">
    <citation type="submission" date="2017-12" db="EMBL/GenBank/DDBJ databases">
        <title>High-resolution comparative analysis of great ape genomes.</title>
        <authorList>
            <person name="Pollen A."/>
            <person name="Hastie A."/>
            <person name="Hormozdiari F."/>
            <person name="Dougherty M."/>
            <person name="Liu R."/>
            <person name="Chaisson M."/>
            <person name="Hoppe E."/>
            <person name="Hill C."/>
            <person name="Pang A."/>
            <person name="Hillier L."/>
            <person name="Baker C."/>
            <person name="Armstrong J."/>
            <person name="Shendure J."/>
            <person name="Paten B."/>
            <person name="Wilson R."/>
            <person name="Chao H."/>
            <person name="Schneider V."/>
            <person name="Ventura M."/>
            <person name="Kronenberg Z."/>
            <person name="Murali S."/>
            <person name="Gordon D."/>
            <person name="Cantsilieris S."/>
            <person name="Munson K."/>
            <person name="Nelson B."/>
            <person name="Raja A."/>
            <person name="Underwood J."/>
            <person name="Diekhans M."/>
            <person name="Fiddes I."/>
            <person name="Haussler D."/>
            <person name="Eichler E."/>
        </authorList>
    </citation>
    <scope>NUCLEOTIDE SEQUENCE [LARGE SCALE GENOMIC DNA]</scope>
    <source>
        <strain evidence="8">Yerkes chimp pedigree #C0471</strain>
    </source>
</reference>
<dbReference type="InterPro" id="IPR036051">
    <property type="entry name" value="KRAB_dom_sf"/>
</dbReference>
<evidence type="ECO:0000256" key="4">
    <source>
        <dbReference type="ARBA" id="ARBA00022833"/>
    </source>
</evidence>
<dbReference type="GO" id="GO:0006355">
    <property type="term" value="P:regulation of DNA-templated transcription"/>
    <property type="evidence" value="ECO:0007669"/>
    <property type="project" value="InterPro"/>
</dbReference>
<name>A0A2J8IWC4_PANTR</name>